<dbReference type="AlphaFoldDB" id="A0A7C5VFH7"/>
<name>A0A7C5VFH7_9DEIN</name>
<gene>
    <name evidence="1" type="ORF">ENM28_02085</name>
</gene>
<comment type="caution">
    <text evidence="1">The sequence shown here is derived from an EMBL/GenBank/DDBJ whole genome shotgun (WGS) entry which is preliminary data.</text>
</comment>
<accession>A0A7C5VFH7</accession>
<evidence type="ECO:0000313" key="1">
    <source>
        <dbReference type="EMBL" id="HHM67509.1"/>
    </source>
</evidence>
<organism evidence="1">
    <name type="scientific">Thermus caliditerrae</name>
    <dbReference type="NCBI Taxonomy" id="1330700"/>
    <lineage>
        <taxon>Bacteria</taxon>
        <taxon>Thermotogati</taxon>
        <taxon>Deinococcota</taxon>
        <taxon>Deinococci</taxon>
        <taxon>Thermales</taxon>
        <taxon>Thermaceae</taxon>
        <taxon>Thermus</taxon>
    </lineage>
</organism>
<proteinExistence type="predicted"/>
<dbReference type="EMBL" id="DRXE01000077">
    <property type="protein sequence ID" value="HHM67509.1"/>
    <property type="molecule type" value="Genomic_DNA"/>
</dbReference>
<protein>
    <submittedName>
        <fullName evidence="1">Uncharacterized protein</fullName>
    </submittedName>
</protein>
<reference evidence="1" key="1">
    <citation type="journal article" date="2020" name="mSystems">
        <title>Genome- and Community-Level Interaction Insights into Carbon Utilization and Element Cycling Functions of Hydrothermarchaeota in Hydrothermal Sediment.</title>
        <authorList>
            <person name="Zhou Z."/>
            <person name="Liu Y."/>
            <person name="Xu W."/>
            <person name="Pan J."/>
            <person name="Luo Z.H."/>
            <person name="Li M."/>
        </authorList>
    </citation>
    <scope>NUCLEOTIDE SEQUENCE [LARGE SCALE GENOMIC DNA]</scope>
    <source>
        <strain evidence="1">SpSt-1071</strain>
    </source>
</reference>
<sequence length="72" mass="7924">MTTVLRNRAQAQEARVAVELTAQQVAALYNLLRAEEDYGDGLPGTLEDLRRALKEKAGVLGLVFREGYAYLG</sequence>